<organism evidence="1 2">
    <name type="scientific">Halocaridina rubra</name>
    <name type="common">Hawaiian red shrimp</name>
    <dbReference type="NCBI Taxonomy" id="373956"/>
    <lineage>
        <taxon>Eukaryota</taxon>
        <taxon>Metazoa</taxon>
        <taxon>Ecdysozoa</taxon>
        <taxon>Arthropoda</taxon>
        <taxon>Crustacea</taxon>
        <taxon>Multicrustacea</taxon>
        <taxon>Malacostraca</taxon>
        <taxon>Eumalacostraca</taxon>
        <taxon>Eucarida</taxon>
        <taxon>Decapoda</taxon>
        <taxon>Pleocyemata</taxon>
        <taxon>Caridea</taxon>
        <taxon>Atyoidea</taxon>
        <taxon>Atyidae</taxon>
        <taxon>Halocaridina</taxon>
    </lineage>
</organism>
<feature type="non-terminal residue" evidence="1">
    <location>
        <position position="1"/>
    </location>
</feature>
<dbReference type="Proteomes" id="UP001381693">
    <property type="component" value="Unassembled WGS sequence"/>
</dbReference>
<accession>A0AAN8ZZZ4</accession>
<comment type="caution">
    <text evidence="1">The sequence shown here is derived from an EMBL/GenBank/DDBJ whole genome shotgun (WGS) entry which is preliminary data.</text>
</comment>
<protein>
    <submittedName>
        <fullName evidence="1">Uncharacterized protein</fullName>
    </submittedName>
</protein>
<dbReference type="AlphaFoldDB" id="A0AAN8ZZZ4"/>
<name>A0AAN8ZZZ4_HALRR</name>
<reference evidence="1 2" key="1">
    <citation type="submission" date="2023-11" db="EMBL/GenBank/DDBJ databases">
        <title>Halocaridina rubra genome assembly.</title>
        <authorList>
            <person name="Smith C."/>
        </authorList>
    </citation>
    <scope>NUCLEOTIDE SEQUENCE [LARGE SCALE GENOMIC DNA]</scope>
    <source>
        <strain evidence="1">EP-1</strain>
        <tissue evidence="1">Whole</tissue>
    </source>
</reference>
<gene>
    <name evidence="1" type="ORF">SK128_009179</name>
</gene>
<keyword evidence="2" id="KW-1185">Reference proteome</keyword>
<dbReference type="EMBL" id="JAXCGZ010016315">
    <property type="protein sequence ID" value="KAK7069474.1"/>
    <property type="molecule type" value="Genomic_DNA"/>
</dbReference>
<sequence>AEKSPHDLWDDVPMSQFTMNGTDSACPYSRLGHSREGDSTCNTPMVKGCHKTLDIVNTSFATTSI</sequence>
<evidence type="ECO:0000313" key="2">
    <source>
        <dbReference type="Proteomes" id="UP001381693"/>
    </source>
</evidence>
<evidence type="ECO:0000313" key="1">
    <source>
        <dbReference type="EMBL" id="KAK7069474.1"/>
    </source>
</evidence>
<proteinExistence type="predicted"/>